<dbReference type="Gene3D" id="3.40.50.300">
    <property type="entry name" value="P-loop containing nucleotide triphosphate hydrolases"/>
    <property type="match status" value="1"/>
</dbReference>
<dbReference type="EMBL" id="QCYY01000087">
    <property type="protein sequence ID" value="ROT85993.1"/>
    <property type="molecule type" value="Genomic_DNA"/>
</dbReference>
<dbReference type="Proteomes" id="UP000283509">
    <property type="component" value="Unassembled WGS sequence"/>
</dbReference>
<reference evidence="10 11" key="1">
    <citation type="submission" date="2018-04" db="EMBL/GenBank/DDBJ databases">
        <authorList>
            <person name="Zhang X."/>
            <person name="Yuan J."/>
            <person name="Li F."/>
            <person name="Xiang J."/>
        </authorList>
    </citation>
    <scope>NUCLEOTIDE SEQUENCE [LARGE SCALE GENOMIC DNA]</scope>
    <source>
        <tissue evidence="10">Muscle</tissue>
    </source>
</reference>
<comment type="similarity">
    <text evidence="2">Belongs to the galactose-3-O-sulfotransferase family.</text>
</comment>
<dbReference type="PANTHER" id="PTHR14647:SF87">
    <property type="entry name" value="PUTATIVE-RELATED"/>
    <property type="match status" value="1"/>
</dbReference>
<keyword evidence="4" id="KW-0812">Transmembrane</keyword>
<dbReference type="GO" id="GO:0000139">
    <property type="term" value="C:Golgi membrane"/>
    <property type="evidence" value="ECO:0007669"/>
    <property type="project" value="UniProtKB-SubCell"/>
</dbReference>
<evidence type="ECO:0000313" key="11">
    <source>
        <dbReference type="Proteomes" id="UP000283509"/>
    </source>
</evidence>
<keyword evidence="3 10" id="KW-0808">Transferase</keyword>
<comment type="caution">
    <text evidence="10">The sequence shown here is derived from an EMBL/GenBank/DDBJ whole genome shotgun (WGS) entry which is preliminary data.</text>
</comment>
<evidence type="ECO:0000256" key="3">
    <source>
        <dbReference type="ARBA" id="ARBA00022679"/>
    </source>
</evidence>
<protein>
    <submittedName>
        <fullName evidence="10">Galactosylceramide sulfotransferase</fullName>
    </submittedName>
</protein>
<evidence type="ECO:0000256" key="4">
    <source>
        <dbReference type="ARBA" id="ARBA00022692"/>
    </source>
</evidence>
<keyword evidence="5" id="KW-0735">Signal-anchor</keyword>
<keyword evidence="8" id="KW-0472">Membrane</keyword>
<evidence type="ECO:0000256" key="5">
    <source>
        <dbReference type="ARBA" id="ARBA00022968"/>
    </source>
</evidence>
<organism evidence="10 11">
    <name type="scientific">Penaeus vannamei</name>
    <name type="common">Whiteleg shrimp</name>
    <name type="synonym">Litopenaeus vannamei</name>
    <dbReference type="NCBI Taxonomy" id="6689"/>
    <lineage>
        <taxon>Eukaryota</taxon>
        <taxon>Metazoa</taxon>
        <taxon>Ecdysozoa</taxon>
        <taxon>Arthropoda</taxon>
        <taxon>Crustacea</taxon>
        <taxon>Multicrustacea</taxon>
        <taxon>Malacostraca</taxon>
        <taxon>Eumalacostraca</taxon>
        <taxon>Eucarida</taxon>
        <taxon>Decapoda</taxon>
        <taxon>Dendrobranchiata</taxon>
        <taxon>Penaeoidea</taxon>
        <taxon>Penaeidae</taxon>
        <taxon>Penaeus</taxon>
    </lineage>
</organism>
<accession>A0A3R7PXT6</accession>
<dbReference type="InterPro" id="IPR009729">
    <property type="entry name" value="Gal-3-0_sulfotransfrase"/>
</dbReference>
<evidence type="ECO:0000256" key="6">
    <source>
        <dbReference type="ARBA" id="ARBA00022989"/>
    </source>
</evidence>
<evidence type="ECO:0000313" key="10">
    <source>
        <dbReference type="EMBL" id="ROT85993.1"/>
    </source>
</evidence>
<dbReference type="GO" id="GO:0009247">
    <property type="term" value="P:glycolipid biosynthetic process"/>
    <property type="evidence" value="ECO:0007669"/>
    <property type="project" value="InterPro"/>
</dbReference>
<reference evidence="10 11" key="2">
    <citation type="submission" date="2019-01" db="EMBL/GenBank/DDBJ databases">
        <title>The decoding of complex shrimp genome reveals the adaptation for benthos swimmer, frequently molting mechanism and breeding impact on genome.</title>
        <authorList>
            <person name="Sun Y."/>
            <person name="Gao Y."/>
            <person name="Yu Y."/>
        </authorList>
    </citation>
    <scope>NUCLEOTIDE SEQUENCE [LARGE SCALE GENOMIC DNA]</scope>
    <source>
        <tissue evidence="10">Muscle</tissue>
    </source>
</reference>
<evidence type="ECO:0000256" key="1">
    <source>
        <dbReference type="ARBA" id="ARBA00004323"/>
    </source>
</evidence>
<feature type="non-terminal residue" evidence="10">
    <location>
        <position position="310"/>
    </location>
</feature>
<dbReference type="Pfam" id="PF06990">
    <property type="entry name" value="Gal-3-0_sulfotr"/>
    <property type="match status" value="1"/>
</dbReference>
<keyword evidence="7" id="KW-0333">Golgi apparatus</keyword>
<name>A0A3R7PXT6_PENVA</name>
<evidence type="ECO:0000256" key="2">
    <source>
        <dbReference type="ARBA" id="ARBA00008124"/>
    </source>
</evidence>
<dbReference type="OrthoDB" id="514299at2759"/>
<evidence type="ECO:0000256" key="8">
    <source>
        <dbReference type="ARBA" id="ARBA00023136"/>
    </source>
</evidence>
<keyword evidence="6" id="KW-1133">Transmembrane helix</keyword>
<keyword evidence="9" id="KW-0325">Glycoprotein</keyword>
<evidence type="ECO:0000256" key="7">
    <source>
        <dbReference type="ARBA" id="ARBA00023034"/>
    </source>
</evidence>
<dbReference type="GO" id="GO:0001733">
    <property type="term" value="F:galactosylceramide sulfotransferase activity"/>
    <property type="evidence" value="ECO:0007669"/>
    <property type="project" value="InterPro"/>
</dbReference>
<keyword evidence="11" id="KW-1185">Reference proteome</keyword>
<dbReference type="InterPro" id="IPR027417">
    <property type="entry name" value="P-loop_NTPase"/>
</dbReference>
<dbReference type="PANTHER" id="PTHR14647">
    <property type="entry name" value="GALACTOSE-3-O-SULFOTRANSFERASE"/>
    <property type="match status" value="1"/>
</dbReference>
<comment type="subcellular location">
    <subcellularLocation>
        <location evidence="1">Golgi apparatus membrane</location>
        <topology evidence="1">Single-pass type II membrane protein</topology>
    </subcellularLocation>
</comment>
<gene>
    <name evidence="10" type="ORF">C7M84_024658</name>
</gene>
<evidence type="ECO:0000256" key="9">
    <source>
        <dbReference type="ARBA" id="ARBA00023180"/>
    </source>
</evidence>
<feature type="non-terminal residue" evidence="10">
    <location>
        <position position="1"/>
    </location>
</feature>
<dbReference type="AlphaFoldDB" id="A0A3R7PXT6"/>
<proteinExistence type="inferred from homology"/>
<sequence length="310" mass="35366">NLPPPPLCPPLKADLLPPRLVPPGGKVDVFALHARLDVRESQKVLHQDALWITVVRDPVDVFESLFAYYDLREIYRMDVSDFPFAPMSTLKKLPRASDLLGKNQMLFDLGFDDDLSGARLGQAIEATDRLFDLVMVAERMDESLVLLRHLLCWSLHDIVAFAKNARRKGVRPALDAHTRRTLRELNDADVQLYEHFLENHRRAVVDFGVRRMAREVAALRSLRARYFRECNVFEVKGDEPYFQFREYSGLVSSYVTAETSNQTCLMLCLPETPLVDLVRERQTRVAGLSAPAVQDFGLRPLPRNNEHAGL</sequence>